<evidence type="ECO:0000256" key="1">
    <source>
        <dbReference type="ARBA" id="ARBA00004651"/>
    </source>
</evidence>
<keyword evidence="4 7" id="KW-0812">Transmembrane</keyword>
<keyword evidence="6 7" id="KW-0472">Membrane</keyword>
<dbReference type="InterPro" id="IPR032808">
    <property type="entry name" value="DoxX"/>
</dbReference>
<proteinExistence type="inferred from homology"/>
<keyword evidence="3" id="KW-1003">Cell membrane</keyword>
<dbReference type="GO" id="GO:0005886">
    <property type="term" value="C:plasma membrane"/>
    <property type="evidence" value="ECO:0007669"/>
    <property type="project" value="UniProtKB-SubCell"/>
</dbReference>
<dbReference type="EMBL" id="SCHB01000002">
    <property type="protein sequence ID" value="TBW73083.1"/>
    <property type="molecule type" value="Genomic_DNA"/>
</dbReference>
<protein>
    <submittedName>
        <fullName evidence="8">DoxX family protein</fullName>
    </submittedName>
</protein>
<dbReference type="PANTHER" id="PTHR33452">
    <property type="entry name" value="OXIDOREDUCTASE CATD-RELATED"/>
    <property type="match status" value="1"/>
</dbReference>
<organism evidence="8 9">
    <name type="scientific">Staphylococcus lugdunensis</name>
    <dbReference type="NCBI Taxonomy" id="28035"/>
    <lineage>
        <taxon>Bacteria</taxon>
        <taxon>Bacillati</taxon>
        <taxon>Bacillota</taxon>
        <taxon>Bacilli</taxon>
        <taxon>Bacillales</taxon>
        <taxon>Staphylococcaceae</taxon>
        <taxon>Staphylococcus</taxon>
    </lineage>
</organism>
<feature type="transmembrane region" description="Helical" evidence="7">
    <location>
        <begin position="39"/>
        <end position="60"/>
    </location>
</feature>
<dbReference type="Pfam" id="PF07681">
    <property type="entry name" value="DoxX"/>
    <property type="match status" value="1"/>
</dbReference>
<evidence type="ECO:0000313" key="9">
    <source>
        <dbReference type="Proteomes" id="UP000293637"/>
    </source>
</evidence>
<comment type="similarity">
    <text evidence="2">Belongs to the DoxX family.</text>
</comment>
<dbReference type="RefSeq" id="WP_002493047.1">
    <property type="nucleotide sequence ID" value="NZ_AP021848.1"/>
</dbReference>
<dbReference type="PANTHER" id="PTHR33452:SF1">
    <property type="entry name" value="INNER MEMBRANE PROTEIN YPHA-RELATED"/>
    <property type="match status" value="1"/>
</dbReference>
<feature type="transmembrane region" description="Helical" evidence="7">
    <location>
        <begin position="67"/>
        <end position="85"/>
    </location>
</feature>
<evidence type="ECO:0000256" key="5">
    <source>
        <dbReference type="ARBA" id="ARBA00022989"/>
    </source>
</evidence>
<accession>A0A4Q9WCJ2</accession>
<evidence type="ECO:0000256" key="3">
    <source>
        <dbReference type="ARBA" id="ARBA00022475"/>
    </source>
</evidence>
<evidence type="ECO:0000256" key="7">
    <source>
        <dbReference type="SAM" id="Phobius"/>
    </source>
</evidence>
<dbReference type="Proteomes" id="UP000293637">
    <property type="component" value="Unassembled WGS sequence"/>
</dbReference>
<sequence length="118" mass="12984">MKFGLLLIRIMLGITFTIHGAQKAIGGFHEPMTMMSNMGFPAFVGILLGLFELVGGIMMIVGLLTNYIAIGFIVIMLGALFTVHLPQGYMASELPLLLLVMSIAISVSYQWKKLFQPY</sequence>
<feature type="transmembrane region" description="Helical" evidence="7">
    <location>
        <begin position="91"/>
        <end position="111"/>
    </location>
</feature>
<comment type="caution">
    <text evidence="8">The sequence shown here is derived from an EMBL/GenBank/DDBJ whole genome shotgun (WGS) entry which is preliminary data.</text>
</comment>
<dbReference type="InterPro" id="IPR051907">
    <property type="entry name" value="DoxX-like_oxidoreductase"/>
</dbReference>
<dbReference type="GeneID" id="58090291"/>
<gene>
    <name evidence="8" type="ORF">EQ812_04360</name>
</gene>
<evidence type="ECO:0000313" key="8">
    <source>
        <dbReference type="EMBL" id="TBW73083.1"/>
    </source>
</evidence>
<name>A0A4Q9WCJ2_STALU</name>
<evidence type="ECO:0000256" key="4">
    <source>
        <dbReference type="ARBA" id="ARBA00022692"/>
    </source>
</evidence>
<reference evidence="8 9" key="1">
    <citation type="journal article" date="2019" name="Sci. Transl. Med.">
        <title>Quorum sensing between bacterial species on the skin protects against epidermal injury in atopic dermatitis.</title>
        <authorList>
            <person name="Williams M.R."/>
        </authorList>
    </citation>
    <scope>NUCLEOTIDE SEQUENCE [LARGE SCALE GENOMIC DNA]</scope>
    <source>
        <strain evidence="8 9">E7</strain>
    </source>
</reference>
<evidence type="ECO:0000256" key="2">
    <source>
        <dbReference type="ARBA" id="ARBA00006679"/>
    </source>
</evidence>
<keyword evidence="5 7" id="KW-1133">Transmembrane helix</keyword>
<dbReference type="AlphaFoldDB" id="A0A4Q9WCJ2"/>
<evidence type="ECO:0000256" key="6">
    <source>
        <dbReference type="ARBA" id="ARBA00023136"/>
    </source>
</evidence>
<comment type="subcellular location">
    <subcellularLocation>
        <location evidence="1">Cell membrane</location>
        <topology evidence="1">Multi-pass membrane protein</topology>
    </subcellularLocation>
</comment>